<feature type="active site" evidence="4">
    <location>
        <position position="39"/>
    </location>
</feature>
<dbReference type="InterPro" id="IPR016090">
    <property type="entry name" value="PLA2-like_dom"/>
</dbReference>
<evidence type="ECO:0000256" key="1">
    <source>
        <dbReference type="ARBA" id="ARBA00004613"/>
    </source>
</evidence>
<dbReference type="GO" id="GO:0046471">
    <property type="term" value="P:phosphatidylglycerol metabolic process"/>
    <property type="evidence" value="ECO:0000318"/>
    <property type="project" value="GO_Central"/>
</dbReference>
<keyword evidence="11" id="KW-1185">Reference proteome</keyword>
<feature type="disulfide bond" evidence="6">
    <location>
        <begin position="35"/>
        <end position="110"/>
    </location>
</feature>
<dbReference type="Pfam" id="PF00068">
    <property type="entry name" value="Phospholip_A2_1"/>
    <property type="match status" value="1"/>
</dbReference>
<keyword evidence="8" id="KW-0443">Lipid metabolism</keyword>
<comment type="catalytic activity">
    <reaction evidence="8">
        <text>a 1,2-diacyl-sn-glycero-3-phosphocholine + H2O = a 1-acyl-sn-glycero-3-phosphocholine + a fatty acid + H(+)</text>
        <dbReference type="Rhea" id="RHEA:15801"/>
        <dbReference type="ChEBI" id="CHEBI:15377"/>
        <dbReference type="ChEBI" id="CHEBI:15378"/>
        <dbReference type="ChEBI" id="CHEBI:28868"/>
        <dbReference type="ChEBI" id="CHEBI:57643"/>
        <dbReference type="ChEBI" id="CHEBI:58168"/>
        <dbReference type="EC" id="3.1.1.4"/>
    </reaction>
</comment>
<dbReference type="PRINTS" id="PR00389">
    <property type="entry name" value="PHPHLIPASEA2"/>
</dbReference>
<dbReference type="RefSeq" id="XP_030839641.1">
    <property type="nucleotide sequence ID" value="XM_030983781.1"/>
</dbReference>
<feature type="binding site" evidence="5">
    <location>
        <position position="23"/>
    </location>
    <ligand>
        <name>Ca(2+)</name>
        <dbReference type="ChEBI" id="CHEBI:29108"/>
    </ligand>
</feature>
<evidence type="ECO:0000259" key="9">
    <source>
        <dbReference type="SMART" id="SM00085"/>
    </source>
</evidence>
<dbReference type="KEGG" id="spu:115923327"/>
<feature type="disulfide bond" evidence="6">
    <location>
        <begin position="52"/>
        <end position="96"/>
    </location>
</feature>
<sequence length="130" mass="15061">MIWCTTYRSGLSYNGYGCYCGYGGSGTPVDGVDRCCETHDRCYSDLYDEGYCPRNVEIFTALYKFRSQDCLYSWSRLFGGSRSPDIQCNDKVNSRCMQALCECDRETAFCFAGEKYNSKYSFYDKKRKCR</sequence>
<dbReference type="GO" id="GO:0050482">
    <property type="term" value="P:arachidonate secretion"/>
    <property type="evidence" value="ECO:0007669"/>
    <property type="project" value="InterPro"/>
</dbReference>
<accession>A0A7M7SY05</accession>
<dbReference type="Gene3D" id="1.20.90.10">
    <property type="entry name" value="Phospholipase A2 domain"/>
    <property type="match status" value="1"/>
</dbReference>
<keyword evidence="2 8" id="KW-0964">Secreted</keyword>
<dbReference type="FunFam" id="1.20.90.10:FF:000015">
    <property type="entry name" value="Phospholipase A(2)"/>
    <property type="match status" value="1"/>
</dbReference>
<keyword evidence="5 8" id="KW-0106">Calcium</keyword>
<dbReference type="InParanoid" id="A0A7M7SY05"/>
<dbReference type="EnsemblMetazoa" id="XM_030983781">
    <property type="protein sequence ID" value="XP_030839641"/>
    <property type="gene ID" value="LOC115923327"/>
</dbReference>
<dbReference type="InterPro" id="IPR033112">
    <property type="entry name" value="PLA2_Asp_AS"/>
</dbReference>
<organism evidence="10 11">
    <name type="scientific">Strongylocentrotus purpuratus</name>
    <name type="common">Purple sea urchin</name>
    <dbReference type="NCBI Taxonomy" id="7668"/>
    <lineage>
        <taxon>Eukaryota</taxon>
        <taxon>Metazoa</taxon>
        <taxon>Echinodermata</taxon>
        <taxon>Eleutherozoa</taxon>
        <taxon>Echinozoa</taxon>
        <taxon>Echinoidea</taxon>
        <taxon>Euechinoidea</taxon>
        <taxon>Echinacea</taxon>
        <taxon>Camarodonta</taxon>
        <taxon>Echinidea</taxon>
        <taxon>Strongylocentrotidae</taxon>
        <taxon>Strongylocentrotus</taxon>
    </lineage>
</organism>
<dbReference type="InterPro" id="IPR036444">
    <property type="entry name" value="PLipase_A2_dom_sf"/>
</dbReference>
<dbReference type="GeneID" id="115923327"/>
<name>A0A7M7SY05_STRPU</name>
<feature type="binding site" evidence="5">
    <location>
        <position position="19"/>
    </location>
    <ligand>
        <name>Ca(2+)</name>
        <dbReference type="ChEBI" id="CHEBI:29108"/>
    </ligand>
</feature>
<reference evidence="10" key="2">
    <citation type="submission" date="2021-01" db="UniProtKB">
        <authorList>
            <consortium name="EnsemblMetazoa"/>
        </authorList>
    </citation>
    <scope>IDENTIFICATION</scope>
</reference>
<feature type="disulfide bond" evidence="6">
    <location>
        <begin position="88"/>
        <end position="101"/>
    </location>
</feature>
<dbReference type="GO" id="GO:0005576">
    <property type="term" value="C:extracellular region"/>
    <property type="evidence" value="ECO:0007669"/>
    <property type="project" value="UniProtKB-SubCell"/>
</dbReference>
<dbReference type="PROSITE" id="PS00119">
    <property type="entry name" value="PA2_ASP"/>
    <property type="match status" value="1"/>
</dbReference>
<evidence type="ECO:0000256" key="2">
    <source>
        <dbReference type="ARBA" id="ARBA00022525"/>
    </source>
</evidence>
<dbReference type="GO" id="GO:0047498">
    <property type="term" value="F:calcium-dependent phospholipase A2 activity"/>
    <property type="evidence" value="ECO:0000318"/>
    <property type="project" value="GO_Central"/>
</dbReference>
<feature type="disulfide bond" evidence="6">
    <location>
        <begin position="18"/>
        <end position="129"/>
    </location>
</feature>
<proteinExistence type="inferred from homology"/>
<evidence type="ECO:0000256" key="3">
    <source>
        <dbReference type="ARBA" id="ARBA00023157"/>
    </source>
</evidence>
<evidence type="ECO:0000256" key="8">
    <source>
        <dbReference type="RuleBase" id="RU361236"/>
    </source>
</evidence>
<evidence type="ECO:0000256" key="5">
    <source>
        <dbReference type="PIRSR" id="PIRSR601211-2"/>
    </source>
</evidence>
<reference evidence="11" key="1">
    <citation type="submission" date="2015-02" db="EMBL/GenBank/DDBJ databases">
        <title>Genome sequencing for Strongylocentrotus purpuratus.</title>
        <authorList>
            <person name="Murali S."/>
            <person name="Liu Y."/>
            <person name="Vee V."/>
            <person name="English A."/>
            <person name="Wang M."/>
            <person name="Skinner E."/>
            <person name="Han Y."/>
            <person name="Muzny D.M."/>
            <person name="Worley K.C."/>
            <person name="Gibbs R.A."/>
        </authorList>
    </citation>
    <scope>NUCLEOTIDE SEQUENCE</scope>
</reference>
<keyword evidence="3 6" id="KW-1015">Disulfide bond</keyword>
<comment type="cofactor">
    <cofactor evidence="5">
        <name>Ca(2+)</name>
        <dbReference type="ChEBI" id="CHEBI:29108"/>
    </cofactor>
    <text evidence="5">Binds 1 Ca(2+) ion per subunit.</text>
</comment>
<evidence type="ECO:0000256" key="6">
    <source>
        <dbReference type="PIRSR" id="PIRSR601211-3"/>
    </source>
</evidence>
<comment type="subcellular location">
    <subcellularLocation>
        <location evidence="1 8">Secreted</location>
    </subcellularLocation>
</comment>
<dbReference type="PANTHER" id="PTHR11716:SF100">
    <property type="entry name" value="PHOSPHOLIPASE A2"/>
    <property type="match status" value="1"/>
</dbReference>
<dbReference type="Proteomes" id="UP000007110">
    <property type="component" value="Unassembled WGS sequence"/>
</dbReference>
<evidence type="ECO:0000256" key="7">
    <source>
        <dbReference type="RuleBase" id="RU003654"/>
    </source>
</evidence>
<comment type="similarity">
    <text evidence="7">Belongs to the phospholipase A2 family.</text>
</comment>
<dbReference type="AlphaFoldDB" id="A0A7M7SY05"/>
<dbReference type="InterPro" id="IPR033113">
    <property type="entry name" value="PLA2_histidine"/>
</dbReference>
<dbReference type="SMART" id="SM00085">
    <property type="entry name" value="PA2c"/>
    <property type="match status" value="1"/>
</dbReference>
<feature type="domain" description="Phospholipase A2-like central" evidence="9">
    <location>
        <begin position="1"/>
        <end position="130"/>
    </location>
</feature>
<feature type="binding site" evidence="5">
    <location>
        <position position="21"/>
    </location>
    <ligand>
        <name>Ca(2+)</name>
        <dbReference type="ChEBI" id="CHEBI:29108"/>
    </ligand>
</feature>
<evidence type="ECO:0000313" key="10">
    <source>
        <dbReference type="EnsemblMetazoa" id="XP_030839641"/>
    </source>
</evidence>
<dbReference type="GO" id="GO:0005543">
    <property type="term" value="F:phospholipid binding"/>
    <property type="evidence" value="ECO:0000318"/>
    <property type="project" value="GO_Central"/>
</dbReference>
<dbReference type="EC" id="3.1.1.4" evidence="8"/>
<dbReference type="GO" id="GO:0016042">
    <property type="term" value="P:lipid catabolic process"/>
    <property type="evidence" value="ECO:0007669"/>
    <property type="project" value="InterPro"/>
</dbReference>
<feature type="active site" evidence="4">
    <location>
        <position position="104"/>
    </location>
</feature>
<keyword evidence="5" id="KW-0479">Metal-binding</keyword>
<evidence type="ECO:0000313" key="11">
    <source>
        <dbReference type="Proteomes" id="UP000007110"/>
    </source>
</evidence>
<dbReference type="SUPFAM" id="SSF48619">
    <property type="entry name" value="Phospholipase A2, PLA2"/>
    <property type="match status" value="1"/>
</dbReference>
<protein>
    <recommendedName>
        <fullName evidence="8">Phospholipase A2</fullName>
        <ecNumber evidence="8">3.1.1.4</ecNumber>
    </recommendedName>
</protein>
<keyword evidence="8" id="KW-0378">Hydrolase</keyword>
<dbReference type="PROSITE" id="PS00118">
    <property type="entry name" value="PA2_HIS"/>
    <property type="match status" value="1"/>
</dbReference>
<evidence type="ECO:0000256" key="4">
    <source>
        <dbReference type="PIRSR" id="PIRSR601211-1"/>
    </source>
</evidence>
<dbReference type="GO" id="GO:0046470">
    <property type="term" value="P:phosphatidylcholine metabolic process"/>
    <property type="evidence" value="ECO:0000318"/>
    <property type="project" value="GO_Central"/>
</dbReference>
<feature type="binding site" evidence="5">
    <location>
        <position position="40"/>
    </location>
    <ligand>
        <name>Ca(2+)</name>
        <dbReference type="ChEBI" id="CHEBI:29108"/>
    </ligand>
</feature>
<dbReference type="PANTHER" id="PTHR11716">
    <property type="entry name" value="PHOSPHOLIPASE A2 FAMILY MEMBER"/>
    <property type="match status" value="1"/>
</dbReference>
<feature type="disulfide bond" evidence="6">
    <location>
        <begin position="42"/>
        <end position="103"/>
    </location>
</feature>
<dbReference type="GO" id="GO:0005509">
    <property type="term" value="F:calcium ion binding"/>
    <property type="evidence" value="ECO:0000318"/>
    <property type="project" value="GO_Central"/>
</dbReference>
<dbReference type="OMA" id="NNACELA"/>
<dbReference type="InterPro" id="IPR001211">
    <property type="entry name" value="PLA2"/>
</dbReference>
<dbReference type="OrthoDB" id="5841574at2759"/>
<feature type="disulfide bond" evidence="6">
    <location>
        <begin position="20"/>
        <end position="36"/>
    </location>
</feature>